<protein>
    <submittedName>
        <fullName evidence="1">Uncharacterized protein</fullName>
    </submittedName>
</protein>
<comment type="caution">
    <text evidence="1">The sequence shown here is derived from an EMBL/GenBank/DDBJ whole genome shotgun (WGS) entry which is preliminary data.</text>
</comment>
<evidence type="ECO:0000313" key="1">
    <source>
        <dbReference type="EMBL" id="KNZ60991.1"/>
    </source>
</evidence>
<sequence>MVYQLRGCIFIPAQIQNLIAHDFRNSALCIEIIWNYHLNLFYNIGTGIDEFINKQKMKNKLYGSY</sequence>
<dbReference type="VEuPathDB" id="FungiDB:VP01_14700g1"/>
<proteinExistence type="predicted"/>
<dbReference type="AlphaFoldDB" id="A0A0L6VJN4"/>
<name>A0A0L6VJN4_9BASI</name>
<gene>
    <name evidence="1" type="ORF">VP01_14700g1</name>
</gene>
<organism evidence="1 2">
    <name type="scientific">Puccinia sorghi</name>
    <dbReference type="NCBI Taxonomy" id="27349"/>
    <lineage>
        <taxon>Eukaryota</taxon>
        <taxon>Fungi</taxon>
        <taxon>Dikarya</taxon>
        <taxon>Basidiomycota</taxon>
        <taxon>Pucciniomycotina</taxon>
        <taxon>Pucciniomycetes</taxon>
        <taxon>Pucciniales</taxon>
        <taxon>Pucciniaceae</taxon>
        <taxon>Puccinia</taxon>
    </lineage>
</organism>
<dbReference type="Proteomes" id="UP000037035">
    <property type="component" value="Unassembled WGS sequence"/>
</dbReference>
<reference evidence="1 2" key="1">
    <citation type="submission" date="2015-08" db="EMBL/GenBank/DDBJ databases">
        <title>Next Generation Sequencing and Analysis of the Genome of Puccinia sorghi L Schw, the Causal Agent of Maize Common Rust.</title>
        <authorList>
            <person name="Rochi L."/>
            <person name="Burguener G."/>
            <person name="Darino M."/>
            <person name="Turjanski A."/>
            <person name="Kreff E."/>
            <person name="Dieguez M.J."/>
            <person name="Sacco F."/>
        </authorList>
    </citation>
    <scope>NUCLEOTIDE SEQUENCE [LARGE SCALE GENOMIC DNA]</scope>
    <source>
        <strain evidence="1 2">RO10H11247</strain>
    </source>
</reference>
<dbReference type="EMBL" id="LAVV01005221">
    <property type="protein sequence ID" value="KNZ60991.1"/>
    <property type="molecule type" value="Genomic_DNA"/>
</dbReference>
<accession>A0A0L6VJN4</accession>
<evidence type="ECO:0000313" key="2">
    <source>
        <dbReference type="Proteomes" id="UP000037035"/>
    </source>
</evidence>
<keyword evidence="2" id="KW-1185">Reference proteome</keyword>